<dbReference type="EMBL" id="CP104213">
    <property type="protein sequence ID" value="UWX62752.1"/>
    <property type="molecule type" value="Genomic_DNA"/>
</dbReference>
<dbReference type="Gene3D" id="3.40.50.300">
    <property type="entry name" value="P-loop containing nucleotide triphosphate hydrolases"/>
    <property type="match status" value="1"/>
</dbReference>
<sequence>MSLPEFGFDPRNPGHLEKSLIGTALLDPEVLELPEVRALQPHHFVHYGGLWQLTREVHAAGNLGVVALAEHQHDPRWPVGMTLNDLISLDAYSLQPRELPAVARGVLSTYRATEAHRSAAVLARTLSEPEADALGAITSTHARLGELLAETPSSSTVSVADDLGTAIDRLLHPMHYRGITTGLPSFDAVLGGWQPRTLNILAARPSVGKSALVSQFAQSAALGDQRGPGRVLMFSLEDGALITRQRTLSRISGVDLRHDAAPMVGAEHRLKQAAGKLEAMRPHWMIDEESSLEGIVSACWREHAAAPLSLIIVDQLSHVRASAPRGQADNRTQLYGYITKTLKQDVAKRLGVPVLLVSQLSREVTKRGENRPDLPDLRDSGELEQDADTVTFIHRPDYYDPADSPGQAELIVRKNRNGPTKTVHLNANLRTFSFKENPR</sequence>
<dbReference type="RefSeq" id="WP_260559047.1">
    <property type="nucleotide sequence ID" value="NZ_BAABEC010000059.1"/>
</dbReference>
<dbReference type="InterPro" id="IPR007694">
    <property type="entry name" value="DNA_helicase_DnaB-like_C"/>
</dbReference>
<dbReference type="Proteomes" id="UP001060261">
    <property type="component" value="Chromosome"/>
</dbReference>
<accession>A0ABY5YED5</accession>
<protein>
    <submittedName>
        <fullName evidence="2">DnaB helicase C-terminal domain-containing protein</fullName>
    </submittedName>
</protein>
<dbReference type="InterPro" id="IPR027417">
    <property type="entry name" value="P-loop_NTPase"/>
</dbReference>
<keyword evidence="3" id="KW-1185">Reference proteome</keyword>
<dbReference type="PANTHER" id="PTHR30153">
    <property type="entry name" value="REPLICATIVE DNA HELICASE DNAB"/>
    <property type="match status" value="1"/>
</dbReference>
<proteinExistence type="predicted"/>
<reference evidence="2" key="1">
    <citation type="submission" date="2022-09" db="EMBL/GenBank/DDBJ databases">
        <title>genome sequence of Deinococcus rubellus.</title>
        <authorList>
            <person name="Srinivasan S."/>
        </authorList>
    </citation>
    <scope>NUCLEOTIDE SEQUENCE</scope>
    <source>
        <strain evidence="2">Ant6</strain>
    </source>
</reference>
<dbReference type="Pfam" id="PF03796">
    <property type="entry name" value="DnaB_C"/>
    <property type="match status" value="1"/>
</dbReference>
<name>A0ABY5YED5_9DEIO</name>
<organism evidence="2 3">
    <name type="scientific">Deinococcus rubellus</name>
    <dbReference type="NCBI Taxonomy" id="1889240"/>
    <lineage>
        <taxon>Bacteria</taxon>
        <taxon>Thermotogati</taxon>
        <taxon>Deinococcota</taxon>
        <taxon>Deinococci</taxon>
        <taxon>Deinococcales</taxon>
        <taxon>Deinococcaceae</taxon>
        <taxon>Deinococcus</taxon>
    </lineage>
</organism>
<keyword evidence="2" id="KW-0067">ATP-binding</keyword>
<dbReference type="PANTHER" id="PTHR30153:SF2">
    <property type="entry name" value="REPLICATIVE DNA HELICASE"/>
    <property type="match status" value="1"/>
</dbReference>
<dbReference type="PROSITE" id="PS51199">
    <property type="entry name" value="SF4_HELICASE"/>
    <property type="match status" value="1"/>
</dbReference>
<keyword evidence="2" id="KW-0378">Hydrolase</keyword>
<evidence type="ECO:0000313" key="3">
    <source>
        <dbReference type="Proteomes" id="UP001060261"/>
    </source>
</evidence>
<evidence type="ECO:0000313" key="2">
    <source>
        <dbReference type="EMBL" id="UWX62752.1"/>
    </source>
</evidence>
<keyword evidence="2" id="KW-0347">Helicase</keyword>
<gene>
    <name evidence="2" type="ORF">N0D28_08195</name>
</gene>
<dbReference type="SUPFAM" id="SSF52540">
    <property type="entry name" value="P-loop containing nucleoside triphosphate hydrolases"/>
    <property type="match status" value="1"/>
</dbReference>
<dbReference type="GO" id="GO:0004386">
    <property type="term" value="F:helicase activity"/>
    <property type="evidence" value="ECO:0007669"/>
    <property type="project" value="UniProtKB-KW"/>
</dbReference>
<evidence type="ECO:0000259" key="1">
    <source>
        <dbReference type="PROSITE" id="PS51199"/>
    </source>
</evidence>
<keyword evidence="2" id="KW-0547">Nucleotide-binding</keyword>
<feature type="domain" description="SF4 helicase" evidence="1">
    <location>
        <begin position="172"/>
        <end position="439"/>
    </location>
</feature>